<keyword evidence="3" id="KW-0862">Zinc</keyword>
<dbReference type="InterPro" id="IPR044820">
    <property type="entry name" value="AGD14-like"/>
</dbReference>
<dbReference type="AlphaFoldDB" id="A0A166GDK1"/>
<comment type="caution">
    <text evidence="7">The sequence shown here is derived from an EMBL/GenBank/DDBJ whole genome shotgun (WGS) entry which is preliminary data.</text>
</comment>
<accession>A0A166GDK1</accession>
<dbReference type="OMA" id="QATTHIN"/>
<reference evidence="7" key="1">
    <citation type="journal article" date="2016" name="Nat. Genet.">
        <title>A high-quality carrot genome assembly provides new insights into carotenoid accumulation and asterid genome evolution.</title>
        <authorList>
            <person name="Iorizzo M."/>
            <person name="Ellison S."/>
            <person name="Senalik D."/>
            <person name="Zeng P."/>
            <person name="Satapoomin P."/>
            <person name="Huang J."/>
            <person name="Bowman M."/>
            <person name="Iovene M."/>
            <person name="Sanseverino W."/>
            <person name="Cavagnaro P."/>
            <person name="Yildiz M."/>
            <person name="Macko-Podgorni A."/>
            <person name="Moranska E."/>
            <person name="Grzebelus E."/>
            <person name="Grzebelus D."/>
            <person name="Ashrafi H."/>
            <person name="Zheng Z."/>
            <person name="Cheng S."/>
            <person name="Spooner D."/>
            <person name="Van Deynze A."/>
            <person name="Simon P."/>
        </authorList>
    </citation>
    <scope>NUCLEOTIDE SEQUENCE [LARGE SCALE GENOMIC DNA]</scope>
    <source>
        <tissue evidence="7">Leaf</tissue>
    </source>
</reference>
<dbReference type="Gramene" id="KZN08839">
    <property type="protein sequence ID" value="KZN08839"/>
    <property type="gene ID" value="DCAR_001495"/>
</dbReference>
<feature type="region of interest" description="Disordered" evidence="5">
    <location>
        <begin position="593"/>
        <end position="640"/>
    </location>
</feature>
<feature type="region of interest" description="Disordered" evidence="5">
    <location>
        <begin position="552"/>
        <end position="577"/>
    </location>
</feature>
<keyword evidence="1" id="KW-0479">Metal-binding</keyword>
<feature type="compositionally biased region" description="Low complexity" evidence="5">
    <location>
        <begin position="453"/>
        <end position="472"/>
    </location>
</feature>
<feature type="region of interest" description="Disordered" evidence="5">
    <location>
        <begin position="355"/>
        <end position="428"/>
    </location>
</feature>
<feature type="compositionally biased region" description="Polar residues" evidence="5">
    <location>
        <begin position="753"/>
        <end position="764"/>
    </location>
</feature>
<dbReference type="GO" id="GO:0005096">
    <property type="term" value="F:GTPase activator activity"/>
    <property type="evidence" value="ECO:0007669"/>
    <property type="project" value="InterPro"/>
</dbReference>
<dbReference type="SUPFAM" id="SSF57863">
    <property type="entry name" value="ArfGap/RecO-like zinc finger"/>
    <property type="match status" value="1"/>
</dbReference>
<feature type="region of interest" description="Disordered" evidence="5">
    <location>
        <begin position="237"/>
        <end position="337"/>
    </location>
</feature>
<dbReference type="Pfam" id="PF01412">
    <property type="entry name" value="ArfGap"/>
    <property type="match status" value="1"/>
</dbReference>
<feature type="region of interest" description="Disordered" evidence="5">
    <location>
        <begin position="164"/>
        <end position="187"/>
    </location>
</feature>
<dbReference type="PANTHER" id="PTHR46085">
    <property type="entry name" value="ARFGAP/RECO-RELATED"/>
    <property type="match status" value="1"/>
</dbReference>
<feature type="region of interest" description="Disordered" evidence="5">
    <location>
        <begin position="450"/>
        <end position="497"/>
    </location>
</feature>
<dbReference type="STRING" id="79200.A0A166GDK1"/>
<feature type="region of interest" description="Disordered" evidence="5">
    <location>
        <begin position="125"/>
        <end position="146"/>
    </location>
</feature>
<organism evidence="7">
    <name type="scientific">Daucus carota subsp. sativus</name>
    <name type="common">Carrot</name>
    <dbReference type="NCBI Taxonomy" id="79200"/>
    <lineage>
        <taxon>Eukaryota</taxon>
        <taxon>Viridiplantae</taxon>
        <taxon>Streptophyta</taxon>
        <taxon>Embryophyta</taxon>
        <taxon>Tracheophyta</taxon>
        <taxon>Spermatophyta</taxon>
        <taxon>Magnoliopsida</taxon>
        <taxon>eudicotyledons</taxon>
        <taxon>Gunneridae</taxon>
        <taxon>Pentapetalae</taxon>
        <taxon>asterids</taxon>
        <taxon>campanulids</taxon>
        <taxon>Apiales</taxon>
        <taxon>Apiaceae</taxon>
        <taxon>Apioideae</taxon>
        <taxon>Scandiceae</taxon>
        <taxon>Daucinae</taxon>
        <taxon>Daucus</taxon>
        <taxon>Daucus sect. Daucus</taxon>
    </lineage>
</organism>
<feature type="compositionally biased region" description="Basic and acidic residues" evidence="5">
    <location>
        <begin position="622"/>
        <end position="637"/>
    </location>
</feature>
<feature type="region of interest" description="Disordered" evidence="5">
    <location>
        <begin position="752"/>
        <end position="772"/>
    </location>
</feature>
<feature type="compositionally biased region" description="Polar residues" evidence="5">
    <location>
        <begin position="556"/>
        <end position="576"/>
    </location>
</feature>
<feature type="compositionally biased region" description="Basic and acidic residues" evidence="5">
    <location>
        <begin position="251"/>
        <end position="298"/>
    </location>
</feature>
<feature type="compositionally biased region" description="Basic and acidic residues" evidence="5">
    <location>
        <begin position="371"/>
        <end position="402"/>
    </location>
</feature>
<dbReference type="KEGG" id="dcr:108219228"/>
<feature type="domain" description="Arf-GAP" evidence="6">
    <location>
        <begin position="12"/>
        <end position="130"/>
    </location>
</feature>
<evidence type="ECO:0000259" key="6">
    <source>
        <dbReference type="PROSITE" id="PS50115"/>
    </source>
</evidence>
<gene>
    <name evidence="7" type="ORF">DCAR_001495</name>
</gene>
<dbReference type="CDD" id="cd08838">
    <property type="entry name" value="ArfGap_AGFG"/>
    <property type="match status" value="1"/>
</dbReference>
<dbReference type="InterPro" id="IPR001164">
    <property type="entry name" value="ArfGAP_dom"/>
</dbReference>
<dbReference type="FunFam" id="1.10.220.150:FF:000005">
    <property type="entry name" value="Arf-GAP domain and FG repeat-containing protein 1"/>
    <property type="match status" value="1"/>
</dbReference>
<evidence type="ECO:0000256" key="4">
    <source>
        <dbReference type="PROSITE-ProRule" id="PRU00288"/>
    </source>
</evidence>
<dbReference type="InterPro" id="IPR037278">
    <property type="entry name" value="ARFGAP/RecO"/>
</dbReference>
<evidence type="ECO:0000256" key="5">
    <source>
        <dbReference type="SAM" id="MobiDB-lite"/>
    </source>
</evidence>
<dbReference type="Gene3D" id="1.10.220.150">
    <property type="entry name" value="Arf GTPase activating protein"/>
    <property type="match status" value="1"/>
</dbReference>
<evidence type="ECO:0000313" key="7">
    <source>
        <dbReference type="EMBL" id="KZN08839.1"/>
    </source>
</evidence>
<dbReference type="EMBL" id="LNRQ01000001">
    <property type="protein sequence ID" value="KZN08839.1"/>
    <property type="molecule type" value="Genomic_DNA"/>
</dbReference>
<evidence type="ECO:0000256" key="1">
    <source>
        <dbReference type="ARBA" id="ARBA00022723"/>
    </source>
</evidence>
<dbReference type="PROSITE" id="PS50115">
    <property type="entry name" value="ARFGAP"/>
    <property type="match status" value="1"/>
</dbReference>
<dbReference type="PRINTS" id="PR00405">
    <property type="entry name" value="REVINTRACTNG"/>
</dbReference>
<feature type="compositionally biased region" description="Polar residues" evidence="5">
    <location>
        <begin position="478"/>
        <end position="491"/>
    </location>
</feature>
<dbReference type="PANTHER" id="PTHR46085:SF9">
    <property type="entry name" value="MUCIN-5AC-LIKE"/>
    <property type="match status" value="1"/>
</dbReference>
<proteinExistence type="predicted"/>
<evidence type="ECO:0000256" key="2">
    <source>
        <dbReference type="ARBA" id="ARBA00022771"/>
    </source>
</evidence>
<feature type="compositionally biased region" description="Polar residues" evidence="5">
    <location>
        <begin position="299"/>
        <end position="310"/>
    </location>
</feature>
<name>A0A166GDK1_DAUCS</name>
<feature type="compositionally biased region" description="Polar residues" evidence="5">
    <location>
        <begin position="403"/>
        <end position="428"/>
    </location>
</feature>
<feature type="compositionally biased region" description="Polar residues" evidence="5">
    <location>
        <begin position="604"/>
        <end position="621"/>
    </location>
</feature>
<dbReference type="OrthoDB" id="6036at2759"/>
<dbReference type="SMART" id="SM00105">
    <property type="entry name" value="ArfGap"/>
    <property type="match status" value="1"/>
</dbReference>
<sequence length="809" mass="90247">MSYWRREEKAIERILRVLMKLPENRRCINCNHLGPRYVCTSFSTFVCTVCSGVHREFGHRVKSVSMAHFNHEEVLALQDGGNERAREIYLEGWDPERNTHPDGSDIDRIRDFIKHVYVDKRYTRERRPHTDAARKSGDGDNFHKRYSIEKPGLSLREEFYERRYHERSRPTGRSEKNYREYTDGRSKRNHIDDKDYWDHFEGSSPRSIYERFGGHRRHSSTRFEIVDNRIRDDRYERRQSESLKISSTDTHVSEEPQTRDDRYETRRSESLKISRTDTHVSEEPQTSDDRYETQRSESLKISNVDTSMSPEPQRREEKVEPMELEPQKIRKKPNPPVLRPLRDIMLQMNPTIKSSDHANAAASHQKTAFSEIHDSADVKENEKKEESESRLIDIKNNLESHDTSANTQTERGSTIQSSTEQKTSNPPSINSVEYLLLELSVGNASKNPITDTASSAAPNASSDAPNISSSSPVASLTEPVTSSNLPTSSPTELVGPPIAPVTVSDVAANNESASMSKTSPTLLDEIPVVSLSIGNAQTHPIIFADSVSRVAEEENVQTPQHQPSTSPAESNSSTGPQGVRTLEALFDQNWPSSLAPATQEAPGNASTDQSSQAVSKESQTTKSHENGSKSSGRKELPPELFTFSHPTYPSPMNNWQCHPPHGMGYGMQYAPSPNVAAFPSSAKSRNPFDVEDDPRTIQSAMLPLIASVPGALARMPPHAGMQPRPLPFASGMPPEYSPSYEMYMPPGGYMGQQLPNHSSTQRPQGTGSFGAASAFASFNPTLHIPGGFSSNPALETMNSFPSAGRNPFA</sequence>
<protein>
    <recommendedName>
        <fullName evidence="6">Arf-GAP domain-containing protein</fullName>
    </recommendedName>
</protein>
<feature type="compositionally biased region" description="Basic and acidic residues" evidence="5">
    <location>
        <begin position="128"/>
        <end position="146"/>
    </location>
</feature>
<evidence type="ECO:0000256" key="3">
    <source>
        <dbReference type="ARBA" id="ARBA00022833"/>
    </source>
</evidence>
<dbReference type="InterPro" id="IPR038508">
    <property type="entry name" value="ArfGAP_dom_sf"/>
</dbReference>
<dbReference type="GO" id="GO:0008270">
    <property type="term" value="F:zinc ion binding"/>
    <property type="evidence" value="ECO:0007669"/>
    <property type="project" value="UniProtKB-KW"/>
</dbReference>
<keyword evidence="2 4" id="KW-0863">Zinc-finger</keyword>
<feature type="compositionally biased region" description="Basic and acidic residues" evidence="5">
    <location>
        <begin position="312"/>
        <end position="328"/>
    </location>
</feature>